<keyword evidence="3" id="KW-1185">Reference proteome</keyword>
<accession>A0A4Y2T426</accession>
<organism evidence="2 3">
    <name type="scientific">Araneus ventricosus</name>
    <name type="common">Orbweaver spider</name>
    <name type="synonym">Epeira ventricosa</name>
    <dbReference type="NCBI Taxonomy" id="182803"/>
    <lineage>
        <taxon>Eukaryota</taxon>
        <taxon>Metazoa</taxon>
        <taxon>Ecdysozoa</taxon>
        <taxon>Arthropoda</taxon>
        <taxon>Chelicerata</taxon>
        <taxon>Arachnida</taxon>
        <taxon>Araneae</taxon>
        <taxon>Araneomorphae</taxon>
        <taxon>Entelegynae</taxon>
        <taxon>Araneoidea</taxon>
        <taxon>Araneidae</taxon>
        <taxon>Araneus</taxon>
    </lineage>
</organism>
<dbReference type="AlphaFoldDB" id="A0A4Y2T426"/>
<evidence type="ECO:0000313" key="3">
    <source>
        <dbReference type="Proteomes" id="UP000499080"/>
    </source>
</evidence>
<feature type="compositionally biased region" description="Polar residues" evidence="1">
    <location>
        <begin position="45"/>
        <end position="63"/>
    </location>
</feature>
<protein>
    <submittedName>
        <fullName evidence="2">Uncharacterized protein</fullName>
    </submittedName>
</protein>
<feature type="region of interest" description="Disordered" evidence="1">
    <location>
        <begin position="1"/>
        <end position="79"/>
    </location>
</feature>
<feature type="compositionally biased region" description="Polar residues" evidence="1">
    <location>
        <begin position="22"/>
        <end position="33"/>
    </location>
</feature>
<name>A0A4Y2T426_ARAVE</name>
<comment type="caution">
    <text evidence="2">The sequence shown here is derived from an EMBL/GenBank/DDBJ whole genome shotgun (WGS) entry which is preliminary data.</text>
</comment>
<reference evidence="2 3" key="1">
    <citation type="journal article" date="2019" name="Sci. Rep.">
        <title>Orb-weaving spider Araneus ventricosus genome elucidates the spidroin gene catalogue.</title>
        <authorList>
            <person name="Kono N."/>
            <person name="Nakamura H."/>
            <person name="Ohtoshi R."/>
            <person name="Moran D.A.P."/>
            <person name="Shinohara A."/>
            <person name="Yoshida Y."/>
            <person name="Fujiwara M."/>
            <person name="Mori M."/>
            <person name="Tomita M."/>
            <person name="Arakawa K."/>
        </authorList>
    </citation>
    <scope>NUCLEOTIDE SEQUENCE [LARGE SCALE GENOMIC DNA]</scope>
</reference>
<dbReference type="EMBL" id="BGPR01026001">
    <property type="protein sequence ID" value="GBN95374.1"/>
    <property type="molecule type" value="Genomic_DNA"/>
</dbReference>
<dbReference type="Proteomes" id="UP000499080">
    <property type="component" value="Unassembled WGS sequence"/>
</dbReference>
<evidence type="ECO:0000313" key="2">
    <source>
        <dbReference type="EMBL" id="GBN95374.1"/>
    </source>
</evidence>
<evidence type="ECO:0000256" key="1">
    <source>
        <dbReference type="SAM" id="MobiDB-lite"/>
    </source>
</evidence>
<proteinExistence type="predicted"/>
<sequence length="79" mass="8670">MLGFKSDSGPDGTAHHGAQQGKVVTSSEQSQPQHLPWCWPEPIRSESSLGTLTTLNAKPQSPFRSIPSRLTRRLGYQPN</sequence>
<gene>
    <name evidence="2" type="ORF">AVEN_144824_1</name>
</gene>